<sequence>MTQKKRKSIISIVAVIVMGLTALVFLNLPKPVTASDASFDLAQIADGTYSGSCDNGLVKVRVEVLVKNHAIVEVRLLEHDNGLGSTAEIITDMVIQRQSVEVDAISGATISSKTILKAVENALSEGWKTK</sequence>
<dbReference type="Gene3D" id="3.90.1010.20">
    <property type="match status" value="1"/>
</dbReference>
<dbReference type="KEGG" id="acel:acsn021_41170"/>
<evidence type="ECO:0000313" key="2">
    <source>
        <dbReference type="Proteomes" id="UP000515561"/>
    </source>
</evidence>
<dbReference type="GO" id="GO:0010181">
    <property type="term" value="F:FMN binding"/>
    <property type="evidence" value="ECO:0007669"/>
    <property type="project" value="InterPro"/>
</dbReference>
<dbReference type="EMBL" id="AP023367">
    <property type="protein sequence ID" value="BCJ96548.1"/>
    <property type="molecule type" value="Genomic_DNA"/>
</dbReference>
<keyword evidence="2" id="KW-1185">Reference proteome</keyword>
<organism evidence="1 2">
    <name type="scientific">Anaerocolumna cellulosilytica</name>
    <dbReference type="NCBI Taxonomy" id="433286"/>
    <lineage>
        <taxon>Bacteria</taxon>
        <taxon>Bacillati</taxon>
        <taxon>Bacillota</taxon>
        <taxon>Clostridia</taxon>
        <taxon>Lachnospirales</taxon>
        <taxon>Lachnospiraceae</taxon>
        <taxon>Anaerocolumna</taxon>
    </lineage>
</organism>
<dbReference type="RefSeq" id="WP_184094914.1">
    <property type="nucleotide sequence ID" value="NZ_AP023367.1"/>
</dbReference>
<protein>
    <submittedName>
        <fullName evidence="1">FMN-binding protein</fullName>
    </submittedName>
</protein>
<dbReference type="SMART" id="SM00900">
    <property type="entry name" value="FMN_bind"/>
    <property type="match status" value="1"/>
</dbReference>
<dbReference type="AlphaFoldDB" id="A0A6S6RCJ2"/>
<proteinExistence type="predicted"/>
<evidence type="ECO:0000313" key="1">
    <source>
        <dbReference type="EMBL" id="BCJ96548.1"/>
    </source>
</evidence>
<gene>
    <name evidence="1" type="ORF">acsn021_41170</name>
</gene>
<accession>A0A6S6RCJ2</accession>
<dbReference type="Pfam" id="PF04205">
    <property type="entry name" value="FMN_bind"/>
    <property type="match status" value="1"/>
</dbReference>
<dbReference type="GO" id="GO:0016020">
    <property type="term" value="C:membrane"/>
    <property type="evidence" value="ECO:0007669"/>
    <property type="project" value="InterPro"/>
</dbReference>
<name>A0A6S6RCJ2_9FIRM</name>
<dbReference type="Proteomes" id="UP000515561">
    <property type="component" value="Chromosome"/>
</dbReference>
<dbReference type="InterPro" id="IPR007329">
    <property type="entry name" value="FMN-bd"/>
</dbReference>
<reference evidence="1 2" key="1">
    <citation type="journal article" date="2016" name="Int. J. Syst. Evol. Microbiol.">
        <title>Descriptions of Anaerotaenia torta gen. nov., sp. nov. and Anaerocolumna cellulosilytica gen. nov., sp. nov. isolated from a methanogenic reactor of cattle waste.</title>
        <authorList>
            <person name="Uek A."/>
            <person name="Ohtaki Y."/>
            <person name="Kaku N."/>
            <person name="Ueki K."/>
        </authorList>
    </citation>
    <scope>NUCLEOTIDE SEQUENCE [LARGE SCALE GENOMIC DNA]</scope>
    <source>
        <strain evidence="1 2">SN021</strain>
    </source>
</reference>